<dbReference type="GO" id="GO:0006412">
    <property type="term" value="P:translation"/>
    <property type="evidence" value="ECO:0007669"/>
    <property type="project" value="InterPro"/>
</dbReference>
<evidence type="ECO:0000313" key="8">
    <source>
        <dbReference type="EMBL" id="EDL85925.1"/>
    </source>
</evidence>
<keyword evidence="3 6" id="KW-0687">Ribonucleoprotein</keyword>
<evidence type="ECO:0000259" key="7">
    <source>
        <dbReference type="Pfam" id="PF01248"/>
    </source>
</evidence>
<name>A6KI32_RAT</name>
<dbReference type="GO" id="GO:0005840">
    <property type="term" value="C:ribosome"/>
    <property type="evidence" value="ECO:0007669"/>
    <property type="project" value="UniProtKB-KW"/>
</dbReference>
<sequence>MGKQGMAAGIAHPALQQQILENTLIYYGLPCGSAKAAKDSDKGQAHHCVLASSCEKPVYVKRGEALCAQHRITLIKLDDSKRLGEWVCLCRIDQGGTYCNVVDCSCIVVKDYGKASQAKNIIEE</sequence>
<dbReference type="AGR" id="RGD:41095606"/>
<dbReference type="EMBL" id="CH474050">
    <property type="protein sequence ID" value="EDL85925.1"/>
    <property type="molecule type" value="Genomic_DNA"/>
</dbReference>
<feature type="domain" description="Ribosomal protein eL8/eL30/eS12/Gadd45" evidence="7">
    <location>
        <begin position="21"/>
        <end position="108"/>
    </location>
</feature>
<comment type="similarity">
    <text evidence="1 6">Belongs to the eukaryotic ribosomal protein eS12 family.</text>
</comment>
<dbReference type="SUPFAM" id="SSF55315">
    <property type="entry name" value="L30e-like"/>
    <property type="match status" value="1"/>
</dbReference>
<keyword evidence="2 6" id="KW-0689">Ribosomal protein</keyword>
<dbReference type="AlphaFoldDB" id="A6KI32"/>
<evidence type="ECO:0000313" key="9">
    <source>
        <dbReference type="Proteomes" id="UP000234681"/>
    </source>
</evidence>
<dbReference type="InterPro" id="IPR004038">
    <property type="entry name" value="Ribosomal_eL8/eL30/eS12/Gad45"/>
</dbReference>
<dbReference type="PRINTS" id="PR00972">
    <property type="entry name" value="RIBSOMALS12E"/>
</dbReference>
<evidence type="ECO:0000256" key="5">
    <source>
        <dbReference type="ARBA" id="ARBA00046349"/>
    </source>
</evidence>
<evidence type="ECO:0000256" key="3">
    <source>
        <dbReference type="ARBA" id="ARBA00023274"/>
    </source>
</evidence>
<dbReference type="InterPro" id="IPR000530">
    <property type="entry name" value="Ribosomal_eS12"/>
</dbReference>
<gene>
    <name evidence="10" type="primary">LOC120101922</name>
    <name evidence="8" type="ORF">rCG_37540</name>
</gene>
<dbReference type="Gene3D" id="3.30.1330.30">
    <property type="match status" value="1"/>
</dbReference>
<dbReference type="GO" id="GO:1990904">
    <property type="term" value="C:ribonucleoprotein complex"/>
    <property type="evidence" value="ECO:0007669"/>
    <property type="project" value="UniProtKB-KW"/>
</dbReference>
<accession>A6KI32</accession>
<dbReference type="InterPro" id="IPR029064">
    <property type="entry name" value="Ribosomal_eL30-like_sf"/>
</dbReference>
<dbReference type="PANTHER" id="PTHR11843">
    <property type="entry name" value="40S RIBOSOMAL PROTEIN S12"/>
    <property type="match status" value="1"/>
</dbReference>
<evidence type="ECO:0000256" key="2">
    <source>
        <dbReference type="ARBA" id="ARBA00022980"/>
    </source>
</evidence>
<organism evidence="8 9">
    <name type="scientific">Rattus norvegicus</name>
    <name type="common">Rat</name>
    <dbReference type="NCBI Taxonomy" id="10116"/>
    <lineage>
        <taxon>Eukaryota</taxon>
        <taxon>Metazoa</taxon>
        <taxon>Chordata</taxon>
        <taxon>Craniata</taxon>
        <taxon>Vertebrata</taxon>
        <taxon>Euteleostomi</taxon>
        <taxon>Mammalia</taxon>
        <taxon>Eutheria</taxon>
        <taxon>Euarchontoglires</taxon>
        <taxon>Glires</taxon>
        <taxon>Rodentia</taxon>
        <taxon>Myomorpha</taxon>
        <taxon>Muroidea</taxon>
        <taxon>Muridae</taxon>
        <taxon>Murinae</taxon>
        <taxon>Rattus</taxon>
    </lineage>
</organism>
<dbReference type="Proteomes" id="UP000234681">
    <property type="component" value="Chromosome 3"/>
</dbReference>
<protein>
    <recommendedName>
        <fullName evidence="6">40S ribosomal protein S12</fullName>
    </recommendedName>
</protein>
<evidence type="ECO:0000256" key="1">
    <source>
        <dbReference type="ARBA" id="ARBA00005824"/>
    </source>
</evidence>
<proteinExistence type="inferred from homology"/>
<reference evidence="8 9" key="1">
    <citation type="submission" date="2005-09" db="EMBL/GenBank/DDBJ databases">
        <authorList>
            <person name="Mural R.J."/>
            <person name="Li P.W."/>
            <person name="Adams M.D."/>
            <person name="Amanatides P.G."/>
            <person name="Baden-Tillson H."/>
            <person name="Barnstead M."/>
            <person name="Chin S.H."/>
            <person name="Dew I."/>
            <person name="Evans C.A."/>
            <person name="Ferriera S."/>
            <person name="Flanigan M."/>
            <person name="Fosler C."/>
            <person name="Glodek A."/>
            <person name="Gu Z."/>
            <person name="Holt R.A."/>
            <person name="Jennings D."/>
            <person name="Kraft C.L."/>
            <person name="Lu F."/>
            <person name="Nguyen T."/>
            <person name="Nusskern D.R."/>
            <person name="Pfannkoch C.M."/>
            <person name="Sitter C."/>
            <person name="Sutton G.G."/>
            <person name="Venter J.C."/>
            <person name="Wang Z."/>
            <person name="Woodage T."/>
            <person name="Zheng X.H."/>
            <person name="Zhong F."/>
        </authorList>
    </citation>
    <scope>NUCLEOTIDE SEQUENCE [LARGE SCALE GENOMIC DNA]</scope>
    <source>
        <strain>BN</strain>
        <strain evidence="9">Sprague-Dawley</strain>
    </source>
</reference>
<evidence type="ECO:0000256" key="4">
    <source>
        <dbReference type="ARBA" id="ARBA00045472"/>
    </source>
</evidence>
<evidence type="ECO:0000256" key="6">
    <source>
        <dbReference type="RuleBase" id="RU000670"/>
    </source>
</evidence>
<dbReference type="RGD" id="41095606">
    <property type="gene designation" value="LOC120101922"/>
</dbReference>
<comment type="function">
    <text evidence="4">Part of the small subunit (SSU) processome, first precursor of the small eukaryotic ribosomal subunit. During the assembly of the SSU processome in the nucleolus, many ribosome biogenesis factors, an RNA chaperone and ribosomal proteins associate with the nascent pre-rRNA and work in concert to generate RNA folding, modifications, rearrangements and cleavage as well as targeted degradation of pre-ribosomal RNA by the RNA exosome. Subunit of the 40S ribosomal complex.</text>
</comment>
<comment type="subunit">
    <text evidence="5">Part of the small subunit (SSU) processome, composed of more than 70 proteins and the RNA chaperone small nucleolar RNA (snoRNA) U3. Subunit of the 40S ribosomal complex.</text>
</comment>
<dbReference type="GO" id="GO:0003735">
    <property type="term" value="F:structural constituent of ribosome"/>
    <property type="evidence" value="ECO:0007669"/>
    <property type="project" value="InterPro"/>
</dbReference>
<evidence type="ECO:0000313" key="10">
    <source>
        <dbReference type="RGD" id="41095606"/>
    </source>
</evidence>
<dbReference type="Pfam" id="PF01248">
    <property type="entry name" value="Ribosomal_L7Ae"/>
    <property type="match status" value="1"/>
</dbReference>
<feature type="non-terminal residue" evidence="8">
    <location>
        <position position="124"/>
    </location>
</feature>